<keyword evidence="2" id="KW-1185">Reference proteome</keyword>
<sequence length="224" mass="24301">MLVAQELLDRGETPDGSAPGVRRLLAEGLAQHIELLRRDGTLLARAGAGPSWCRYQNGPWPTPHDPIVDFTTCPPGYAWLDAFARRASEQVLTHRRRELVVGHADWYAGNCAVADGKLVATFDWELIADAEAVVAGFAASSYASSSSSGGGLSTPEETLEFLRDYEVARGRPFDGAEQRTAAAAAAWIVAFNARWETAMRPGLQDGATTALLRERSHDHLALTW</sequence>
<dbReference type="RefSeq" id="WP_370442208.1">
    <property type="nucleotide sequence ID" value="NZ_JBGFTU010000017.1"/>
</dbReference>
<gene>
    <name evidence="1" type="ORF">AB2L27_14580</name>
</gene>
<dbReference type="InterPro" id="IPR011009">
    <property type="entry name" value="Kinase-like_dom_sf"/>
</dbReference>
<proteinExistence type="predicted"/>
<accession>A0ABV4H333</accession>
<dbReference type="Gene3D" id="3.90.1200.10">
    <property type="match status" value="1"/>
</dbReference>
<dbReference type="SUPFAM" id="SSF56112">
    <property type="entry name" value="Protein kinase-like (PK-like)"/>
    <property type="match status" value="1"/>
</dbReference>
<organism evidence="1 2">
    <name type="scientific">Kineococcus halophytocola</name>
    <dbReference type="NCBI Taxonomy" id="3234027"/>
    <lineage>
        <taxon>Bacteria</taxon>
        <taxon>Bacillati</taxon>
        <taxon>Actinomycetota</taxon>
        <taxon>Actinomycetes</taxon>
        <taxon>Kineosporiales</taxon>
        <taxon>Kineosporiaceae</taxon>
        <taxon>Kineococcus</taxon>
    </lineage>
</organism>
<evidence type="ECO:0000313" key="2">
    <source>
        <dbReference type="Proteomes" id="UP001565927"/>
    </source>
</evidence>
<protein>
    <recommendedName>
        <fullName evidence="3">Phosphotransferase</fullName>
    </recommendedName>
</protein>
<comment type="caution">
    <text evidence="1">The sequence shown here is derived from an EMBL/GenBank/DDBJ whole genome shotgun (WGS) entry which is preliminary data.</text>
</comment>
<dbReference type="Proteomes" id="UP001565927">
    <property type="component" value="Unassembled WGS sequence"/>
</dbReference>
<evidence type="ECO:0000313" key="1">
    <source>
        <dbReference type="EMBL" id="MEZ0165983.1"/>
    </source>
</evidence>
<evidence type="ECO:0008006" key="3">
    <source>
        <dbReference type="Google" id="ProtNLM"/>
    </source>
</evidence>
<reference evidence="1 2" key="1">
    <citation type="submission" date="2024-07" db="EMBL/GenBank/DDBJ databases">
        <authorList>
            <person name="Thanompreechachai J."/>
            <person name="Duangmal K."/>
        </authorList>
    </citation>
    <scope>NUCLEOTIDE SEQUENCE [LARGE SCALE GENOMIC DNA]</scope>
    <source>
        <strain evidence="1 2">LSe6-4</strain>
    </source>
</reference>
<name>A0ABV4H333_9ACTN</name>
<dbReference type="EMBL" id="JBGFTU010000017">
    <property type="protein sequence ID" value="MEZ0165983.1"/>
    <property type="molecule type" value="Genomic_DNA"/>
</dbReference>